<dbReference type="Proteomes" id="UP000199274">
    <property type="component" value="Unassembled WGS sequence"/>
</dbReference>
<protein>
    <submittedName>
        <fullName evidence="2">Uncharacterized protein</fullName>
    </submittedName>
</protein>
<name>A0A1G7VQZ8_9FLAO</name>
<gene>
    <name evidence="2" type="ORF">SAMN04488062_101124</name>
</gene>
<evidence type="ECO:0000313" key="3">
    <source>
        <dbReference type="Proteomes" id="UP000199274"/>
    </source>
</evidence>
<feature type="transmembrane region" description="Helical" evidence="1">
    <location>
        <begin position="47"/>
        <end position="65"/>
    </location>
</feature>
<dbReference type="AlphaFoldDB" id="A0A1G7VQZ8"/>
<organism evidence="2 3">
    <name type="scientific">Flavobacterium omnivorum</name>
    <dbReference type="NCBI Taxonomy" id="178355"/>
    <lineage>
        <taxon>Bacteria</taxon>
        <taxon>Pseudomonadati</taxon>
        <taxon>Bacteroidota</taxon>
        <taxon>Flavobacteriia</taxon>
        <taxon>Flavobacteriales</taxon>
        <taxon>Flavobacteriaceae</taxon>
        <taxon>Flavobacterium</taxon>
    </lineage>
</organism>
<keyword evidence="1" id="KW-0472">Membrane</keyword>
<reference evidence="3" key="1">
    <citation type="submission" date="2016-10" db="EMBL/GenBank/DDBJ databases">
        <authorList>
            <person name="Varghese N."/>
            <person name="Submissions S."/>
        </authorList>
    </citation>
    <scope>NUCLEOTIDE SEQUENCE [LARGE SCALE GENOMIC DNA]</scope>
    <source>
        <strain evidence="3">CGMCC 1.2747</strain>
    </source>
</reference>
<keyword evidence="1" id="KW-0812">Transmembrane</keyword>
<dbReference type="OrthoDB" id="1368812at2"/>
<evidence type="ECO:0000313" key="2">
    <source>
        <dbReference type="EMBL" id="SDG62235.1"/>
    </source>
</evidence>
<keyword evidence="3" id="KW-1185">Reference proteome</keyword>
<dbReference type="RefSeq" id="WP_139171366.1">
    <property type="nucleotide sequence ID" value="NZ_FNDB01000001.1"/>
</dbReference>
<proteinExistence type="predicted"/>
<accession>A0A1G7VQZ8</accession>
<sequence length="75" mass="8376">MKFLKSVFFILMILVLGIFNAFAGIANPPSPVGRRRPPPPPGLAIDENIFILVLIALFVGIYIIYSFELKQKTPM</sequence>
<evidence type="ECO:0000256" key="1">
    <source>
        <dbReference type="SAM" id="Phobius"/>
    </source>
</evidence>
<dbReference type="EMBL" id="FNDB01000001">
    <property type="protein sequence ID" value="SDG62235.1"/>
    <property type="molecule type" value="Genomic_DNA"/>
</dbReference>
<keyword evidence="1" id="KW-1133">Transmembrane helix</keyword>